<sequence>MFSNNNVLVLTSLLFQFLLCVSGTDVPIGDTSHRTRRQLLFPNSSVLQFNVGIGTPTPAKLITLNYAFQANFQLPWNRSQIPIDILEANGGYDGNSRKKRNANDYSSLKERDSNYESDARLYHFYKYVEEFLNSFGHNGTSCILRTLCQLGAEPLHSPNEDDLLHEIATFVLNPKNDLELAPTYSHEILPYVEAYERGISDYNCVETYDNCTIALLEMFSKIEDYS</sequence>
<proteinExistence type="predicted"/>
<dbReference type="Pfam" id="PF07841">
    <property type="entry name" value="DM4_12"/>
    <property type="match status" value="1"/>
</dbReference>
<reference evidence="3" key="1">
    <citation type="submission" date="2025-08" db="UniProtKB">
        <authorList>
            <consortium name="RefSeq"/>
        </authorList>
    </citation>
    <scope>IDENTIFICATION</scope>
    <source>
        <tissue evidence="3">Whole larvae</tissue>
    </source>
</reference>
<dbReference type="SMART" id="SM00718">
    <property type="entry name" value="DM4_12"/>
    <property type="match status" value="1"/>
</dbReference>
<feature type="chain" id="PRO_5026929025" evidence="1">
    <location>
        <begin position="24"/>
        <end position="226"/>
    </location>
</feature>
<dbReference type="Proteomes" id="UP001652740">
    <property type="component" value="Unplaced"/>
</dbReference>
<evidence type="ECO:0000256" key="1">
    <source>
        <dbReference type="SAM" id="SignalP"/>
    </source>
</evidence>
<name>A0A6J1WAI2_GALME</name>
<dbReference type="InterPro" id="IPR006631">
    <property type="entry name" value="DM4_12"/>
</dbReference>
<dbReference type="AlphaFoldDB" id="A0A6J1WAI2"/>
<gene>
    <name evidence="3" type="primary">LOC113510842</name>
</gene>
<dbReference type="RefSeq" id="XP_026750177.1">
    <property type="nucleotide sequence ID" value="XM_026894376.3"/>
</dbReference>
<organism evidence="2 3">
    <name type="scientific">Galleria mellonella</name>
    <name type="common">Greater wax moth</name>
    <dbReference type="NCBI Taxonomy" id="7137"/>
    <lineage>
        <taxon>Eukaryota</taxon>
        <taxon>Metazoa</taxon>
        <taxon>Ecdysozoa</taxon>
        <taxon>Arthropoda</taxon>
        <taxon>Hexapoda</taxon>
        <taxon>Insecta</taxon>
        <taxon>Pterygota</taxon>
        <taxon>Neoptera</taxon>
        <taxon>Endopterygota</taxon>
        <taxon>Lepidoptera</taxon>
        <taxon>Glossata</taxon>
        <taxon>Ditrysia</taxon>
        <taxon>Pyraloidea</taxon>
        <taxon>Pyralidae</taxon>
        <taxon>Galleriinae</taxon>
        <taxon>Galleria</taxon>
    </lineage>
</organism>
<keyword evidence="1" id="KW-0732">Signal</keyword>
<dbReference type="InParanoid" id="A0A6J1WAI2"/>
<keyword evidence="2" id="KW-1185">Reference proteome</keyword>
<dbReference type="PANTHER" id="PTHR21398:SF4">
    <property type="entry name" value="AGAP002980-PA"/>
    <property type="match status" value="1"/>
</dbReference>
<protein>
    <submittedName>
        <fullName evidence="3">Uncharacterized protein LOC113510842</fullName>
    </submittedName>
</protein>
<dbReference type="OrthoDB" id="7433017at2759"/>
<evidence type="ECO:0000313" key="3">
    <source>
        <dbReference type="RefSeq" id="XP_026750177.1"/>
    </source>
</evidence>
<evidence type="ECO:0000313" key="2">
    <source>
        <dbReference type="Proteomes" id="UP001652740"/>
    </source>
</evidence>
<dbReference type="GeneID" id="113510842"/>
<accession>A0A6J1WAI2</accession>
<feature type="signal peptide" evidence="1">
    <location>
        <begin position="1"/>
        <end position="23"/>
    </location>
</feature>
<dbReference type="KEGG" id="gmw:113510842"/>
<dbReference type="PANTHER" id="PTHR21398">
    <property type="entry name" value="AGAP007094-PA"/>
    <property type="match status" value="1"/>
</dbReference>